<dbReference type="Pfam" id="PF03018">
    <property type="entry name" value="Dirigent"/>
    <property type="match status" value="1"/>
</dbReference>
<dbReference type="PANTHER" id="PTHR46442:SF6">
    <property type="entry name" value="DIRIGENT PROTEIN 5"/>
    <property type="match status" value="1"/>
</dbReference>
<comment type="caution">
    <text evidence="6">The sequence shown here is derived from an EMBL/GenBank/DDBJ whole genome shotgun (WGS) entry which is preliminary data.</text>
</comment>
<evidence type="ECO:0000256" key="3">
    <source>
        <dbReference type="ARBA" id="ARBA00022525"/>
    </source>
</evidence>
<dbReference type="GO" id="GO:0009699">
    <property type="term" value="P:phenylpropanoid biosynthetic process"/>
    <property type="evidence" value="ECO:0007669"/>
    <property type="project" value="UniProtKB-ARBA"/>
</dbReference>
<comment type="similarity">
    <text evidence="1 4">Belongs to the plant dirigent protein family.</text>
</comment>
<accession>A0A2R6QN56</accession>
<dbReference type="OMA" id="WRTAFME"/>
<comment type="function">
    <text evidence="4">Dirigent proteins impart stereoselectivity on the phenoxy radical-coupling reaction, yielding optically active lignans from two molecules of coniferyl alcohol in the biosynthesis of lignans, flavonolignans, and alkaloids and thus plays a central role in plant secondary metabolism.</text>
</comment>
<dbReference type="OrthoDB" id="674745at2759"/>
<dbReference type="EMBL" id="NKQK01000014">
    <property type="protein sequence ID" value="PSS11350.1"/>
    <property type="molecule type" value="Genomic_DNA"/>
</dbReference>
<comment type="subcellular location">
    <subcellularLocation>
        <location evidence="4">Secreted</location>
        <location evidence="4">Extracellular space</location>
        <location evidence="4">Apoplast</location>
    </subcellularLocation>
</comment>
<gene>
    <name evidence="6" type="ORF">CEY00_Acc15624</name>
</gene>
<dbReference type="Gene3D" id="2.40.480.10">
    <property type="entry name" value="Allene oxide cyclase-like"/>
    <property type="match status" value="1"/>
</dbReference>
<protein>
    <recommendedName>
        <fullName evidence="4">Dirigent protein</fullName>
    </recommendedName>
</protein>
<reference evidence="6 7" key="1">
    <citation type="submission" date="2017-07" db="EMBL/GenBank/DDBJ databases">
        <title>An improved, manually edited Actinidia chinensis var. chinensis (kiwifruit) genome highlights the challenges associated with draft genomes and gene prediction in plants.</title>
        <authorList>
            <person name="Pilkington S."/>
            <person name="Crowhurst R."/>
            <person name="Hilario E."/>
            <person name="Nardozza S."/>
            <person name="Fraser L."/>
            <person name="Peng Y."/>
            <person name="Gunaseelan K."/>
            <person name="Simpson R."/>
            <person name="Tahir J."/>
            <person name="Deroles S."/>
            <person name="Templeton K."/>
            <person name="Luo Z."/>
            <person name="Davy M."/>
            <person name="Cheng C."/>
            <person name="Mcneilage M."/>
            <person name="Scaglione D."/>
            <person name="Liu Y."/>
            <person name="Zhang Q."/>
            <person name="Datson P."/>
            <person name="De Silva N."/>
            <person name="Gardiner S."/>
            <person name="Bassett H."/>
            <person name="Chagne D."/>
            <person name="Mccallum J."/>
            <person name="Dzierzon H."/>
            <person name="Deng C."/>
            <person name="Wang Y.-Y."/>
            <person name="Barron N."/>
            <person name="Manako K."/>
            <person name="Bowen J."/>
            <person name="Foster T."/>
            <person name="Erridge Z."/>
            <person name="Tiffin H."/>
            <person name="Waite C."/>
            <person name="Davies K."/>
            <person name="Grierson E."/>
            <person name="Laing W."/>
            <person name="Kirk R."/>
            <person name="Chen X."/>
            <person name="Wood M."/>
            <person name="Montefiori M."/>
            <person name="Brummell D."/>
            <person name="Schwinn K."/>
            <person name="Catanach A."/>
            <person name="Fullerton C."/>
            <person name="Li D."/>
            <person name="Meiyalaghan S."/>
            <person name="Nieuwenhuizen N."/>
            <person name="Read N."/>
            <person name="Prakash R."/>
            <person name="Hunter D."/>
            <person name="Zhang H."/>
            <person name="Mckenzie M."/>
            <person name="Knabel M."/>
            <person name="Harris A."/>
            <person name="Allan A."/>
            <person name="Chen A."/>
            <person name="Janssen B."/>
            <person name="Plunkett B."/>
            <person name="Dwamena C."/>
            <person name="Voogd C."/>
            <person name="Leif D."/>
            <person name="Lafferty D."/>
            <person name="Souleyre E."/>
            <person name="Varkonyi-Gasic E."/>
            <person name="Gambi F."/>
            <person name="Hanley J."/>
            <person name="Yao J.-L."/>
            <person name="Cheung J."/>
            <person name="David K."/>
            <person name="Warren B."/>
            <person name="Marsh K."/>
            <person name="Snowden K."/>
            <person name="Lin-Wang K."/>
            <person name="Brian L."/>
            <person name="Martinez-Sanchez M."/>
            <person name="Wang M."/>
            <person name="Ileperuma N."/>
            <person name="Macnee N."/>
            <person name="Campin R."/>
            <person name="Mcatee P."/>
            <person name="Drummond R."/>
            <person name="Espley R."/>
            <person name="Ireland H."/>
            <person name="Wu R."/>
            <person name="Atkinson R."/>
            <person name="Karunairetnam S."/>
            <person name="Bulley S."/>
            <person name="Chunkath S."/>
            <person name="Hanley Z."/>
            <person name="Storey R."/>
            <person name="Thrimawithana A."/>
            <person name="Thomson S."/>
            <person name="David C."/>
            <person name="Testolin R."/>
        </authorList>
    </citation>
    <scope>NUCLEOTIDE SEQUENCE [LARGE SCALE GENOMIC DNA]</scope>
    <source>
        <strain evidence="7">cv. Red5</strain>
        <tissue evidence="6">Young leaf</tissue>
    </source>
</reference>
<dbReference type="InterPro" id="IPR004265">
    <property type="entry name" value="Dirigent"/>
</dbReference>
<proteinExistence type="inferred from homology"/>
<dbReference type="PANTHER" id="PTHR46442">
    <property type="entry name" value="DIRIGENT PROTEIN"/>
    <property type="match status" value="1"/>
</dbReference>
<feature type="chain" id="PRO_5015215873" description="Dirigent protein" evidence="4">
    <location>
        <begin position="23"/>
        <end position="284"/>
    </location>
</feature>
<dbReference type="FunCoup" id="A0A2R6QN56">
    <property type="interactions" value="1573"/>
</dbReference>
<sequence>MTRVVVKSCILFFLLISSSSLAHKKTLNPRKPCKRIVLYYHEIMFKGDNVANATAATIANPDGNGLGNFKFGKTVVFDDTLTTDNSLLSPPVARAQGFYFYDMKTTYNAWFAFSLVFNSTQYKGTINIMGADMMDEDTRDLSVVGGTGDFFMARGIATFRTEEVEGADYFQVQMDVKFCCPTLSLAAAGAYSTPVFHPSWAVDPTIKGETTASSLSANPNPNPKPNLSPILTPNSSPQPPATMAARLQSILTLGVDDWNSTGGYINCMCMSMIWVLKSQLIRFV</sequence>
<keyword evidence="3 4" id="KW-0964">Secreted</keyword>
<evidence type="ECO:0000313" key="6">
    <source>
        <dbReference type="EMBL" id="PSS11350.1"/>
    </source>
</evidence>
<feature type="signal peptide" evidence="4">
    <location>
        <begin position="1"/>
        <end position="22"/>
    </location>
</feature>
<evidence type="ECO:0000256" key="1">
    <source>
        <dbReference type="ARBA" id="ARBA00010746"/>
    </source>
</evidence>
<dbReference type="InParanoid" id="A0A2R6QN56"/>
<evidence type="ECO:0000256" key="5">
    <source>
        <dbReference type="SAM" id="MobiDB-lite"/>
    </source>
</evidence>
<comment type="subunit">
    <text evidence="2 4">Homodimer.</text>
</comment>
<dbReference type="Gramene" id="PSS11350">
    <property type="protein sequence ID" value="PSS11350"/>
    <property type="gene ID" value="CEY00_Acc15624"/>
</dbReference>
<dbReference type="GO" id="GO:0048046">
    <property type="term" value="C:apoplast"/>
    <property type="evidence" value="ECO:0007669"/>
    <property type="project" value="UniProtKB-SubCell"/>
</dbReference>
<reference evidence="7" key="2">
    <citation type="journal article" date="2018" name="BMC Genomics">
        <title>A manually annotated Actinidia chinensis var. chinensis (kiwifruit) genome highlights the challenges associated with draft genomes and gene prediction in plants.</title>
        <authorList>
            <person name="Pilkington S.M."/>
            <person name="Crowhurst R."/>
            <person name="Hilario E."/>
            <person name="Nardozza S."/>
            <person name="Fraser L."/>
            <person name="Peng Y."/>
            <person name="Gunaseelan K."/>
            <person name="Simpson R."/>
            <person name="Tahir J."/>
            <person name="Deroles S.C."/>
            <person name="Templeton K."/>
            <person name="Luo Z."/>
            <person name="Davy M."/>
            <person name="Cheng C."/>
            <person name="McNeilage M."/>
            <person name="Scaglione D."/>
            <person name="Liu Y."/>
            <person name="Zhang Q."/>
            <person name="Datson P."/>
            <person name="De Silva N."/>
            <person name="Gardiner S.E."/>
            <person name="Bassett H."/>
            <person name="Chagne D."/>
            <person name="McCallum J."/>
            <person name="Dzierzon H."/>
            <person name="Deng C."/>
            <person name="Wang Y.Y."/>
            <person name="Barron L."/>
            <person name="Manako K."/>
            <person name="Bowen J."/>
            <person name="Foster T.M."/>
            <person name="Erridge Z.A."/>
            <person name="Tiffin H."/>
            <person name="Waite C.N."/>
            <person name="Davies K.M."/>
            <person name="Grierson E.P."/>
            <person name="Laing W.A."/>
            <person name="Kirk R."/>
            <person name="Chen X."/>
            <person name="Wood M."/>
            <person name="Montefiori M."/>
            <person name="Brummell D.A."/>
            <person name="Schwinn K.E."/>
            <person name="Catanach A."/>
            <person name="Fullerton C."/>
            <person name="Li D."/>
            <person name="Meiyalaghan S."/>
            <person name="Nieuwenhuizen N."/>
            <person name="Read N."/>
            <person name="Prakash R."/>
            <person name="Hunter D."/>
            <person name="Zhang H."/>
            <person name="McKenzie M."/>
            <person name="Knabel M."/>
            <person name="Harris A."/>
            <person name="Allan A.C."/>
            <person name="Gleave A."/>
            <person name="Chen A."/>
            <person name="Janssen B.J."/>
            <person name="Plunkett B."/>
            <person name="Ampomah-Dwamena C."/>
            <person name="Voogd C."/>
            <person name="Leif D."/>
            <person name="Lafferty D."/>
            <person name="Souleyre E.J.F."/>
            <person name="Varkonyi-Gasic E."/>
            <person name="Gambi F."/>
            <person name="Hanley J."/>
            <person name="Yao J.L."/>
            <person name="Cheung J."/>
            <person name="David K.M."/>
            <person name="Warren B."/>
            <person name="Marsh K."/>
            <person name="Snowden K.C."/>
            <person name="Lin-Wang K."/>
            <person name="Brian L."/>
            <person name="Martinez-Sanchez M."/>
            <person name="Wang M."/>
            <person name="Ileperuma N."/>
            <person name="Macnee N."/>
            <person name="Campin R."/>
            <person name="McAtee P."/>
            <person name="Drummond R.S.M."/>
            <person name="Espley R.V."/>
            <person name="Ireland H.S."/>
            <person name="Wu R."/>
            <person name="Atkinson R.G."/>
            <person name="Karunairetnam S."/>
            <person name="Bulley S."/>
            <person name="Chunkath S."/>
            <person name="Hanley Z."/>
            <person name="Storey R."/>
            <person name="Thrimawithana A.H."/>
            <person name="Thomson S."/>
            <person name="David C."/>
            <person name="Testolin R."/>
            <person name="Huang H."/>
            <person name="Hellens R.P."/>
            <person name="Schaffer R.J."/>
        </authorList>
    </citation>
    <scope>NUCLEOTIDE SEQUENCE [LARGE SCALE GENOMIC DNA]</scope>
    <source>
        <strain evidence="7">cv. Red5</strain>
    </source>
</reference>
<evidence type="ECO:0000313" key="7">
    <source>
        <dbReference type="Proteomes" id="UP000241394"/>
    </source>
</evidence>
<feature type="region of interest" description="Disordered" evidence="5">
    <location>
        <begin position="211"/>
        <end position="241"/>
    </location>
</feature>
<dbReference type="InterPro" id="IPR044859">
    <property type="entry name" value="Allene_oxi_cyc_Dirigent"/>
</dbReference>
<organism evidence="6 7">
    <name type="scientific">Actinidia chinensis var. chinensis</name>
    <name type="common">Chinese soft-hair kiwi</name>
    <dbReference type="NCBI Taxonomy" id="1590841"/>
    <lineage>
        <taxon>Eukaryota</taxon>
        <taxon>Viridiplantae</taxon>
        <taxon>Streptophyta</taxon>
        <taxon>Embryophyta</taxon>
        <taxon>Tracheophyta</taxon>
        <taxon>Spermatophyta</taxon>
        <taxon>Magnoliopsida</taxon>
        <taxon>eudicotyledons</taxon>
        <taxon>Gunneridae</taxon>
        <taxon>Pentapetalae</taxon>
        <taxon>asterids</taxon>
        <taxon>Ericales</taxon>
        <taxon>Actinidiaceae</taxon>
        <taxon>Actinidia</taxon>
    </lineage>
</organism>
<keyword evidence="7" id="KW-1185">Reference proteome</keyword>
<name>A0A2R6QN56_ACTCC</name>
<keyword evidence="4" id="KW-0052">Apoplast</keyword>
<dbReference type="STRING" id="1590841.A0A2R6QN56"/>
<evidence type="ECO:0000256" key="2">
    <source>
        <dbReference type="ARBA" id="ARBA00011738"/>
    </source>
</evidence>
<dbReference type="Proteomes" id="UP000241394">
    <property type="component" value="Chromosome LG14"/>
</dbReference>
<evidence type="ECO:0000256" key="4">
    <source>
        <dbReference type="RuleBase" id="RU363099"/>
    </source>
</evidence>
<dbReference type="AlphaFoldDB" id="A0A2R6QN56"/>
<keyword evidence="4" id="KW-0732">Signal</keyword>